<keyword evidence="6" id="KW-0597">Phosphoprotein</keyword>
<evidence type="ECO:0000256" key="11">
    <source>
        <dbReference type="PIRSR" id="PIRSR000105-1"/>
    </source>
</evidence>
<protein>
    <recommendedName>
        <fullName evidence="10">L-gulonate 3-dehydrogenase</fullName>
        <ecNumber evidence="9">1.1.1.45</ecNumber>
    </recommendedName>
    <alternativeName>
        <fullName evidence="10">L-gulonate 3-dehydrogenase</fullName>
    </alternativeName>
</protein>
<feature type="domain" description="3-hydroxyacyl-CoA dehydrogenase C-terminal" evidence="13">
    <location>
        <begin position="190"/>
        <end position="288"/>
    </location>
</feature>
<dbReference type="InterPro" id="IPR036291">
    <property type="entry name" value="NAD(P)-bd_dom_sf"/>
</dbReference>
<feature type="domain" description="3-hydroxyacyl-CoA dehydrogenase NAD binding" evidence="14">
    <location>
        <begin position="9"/>
        <end position="185"/>
    </location>
</feature>
<dbReference type="SUPFAM" id="SSF51735">
    <property type="entry name" value="NAD(P)-binding Rossmann-fold domains"/>
    <property type="match status" value="1"/>
</dbReference>
<dbReference type="PROSITE" id="PS00067">
    <property type="entry name" value="3HCDH"/>
    <property type="match status" value="1"/>
</dbReference>
<dbReference type="SUPFAM" id="SSF48179">
    <property type="entry name" value="6-phosphogluconate dehydrogenase C-terminal domain-like"/>
    <property type="match status" value="1"/>
</dbReference>
<proteinExistence type="inferred from homology"/>
<dbReference type="Pfam" id="PF00725">
    <property type="entry name" value="3HCDH"/>
    <property type="match status" value="1"/>
</dbReference>
<keyword evidence="7" id="KW-0560">Oxidoreductase</keyword>
<evidence type="ECO:0000256" key="7">
    <source>
        <dbReference type="ARBA" id="ARBA00023002"/>
    </source>
</evidence>
<dbReference type="InterPro" id="IPR013328">
    <property type="entry name" value="6PGD_dom2"/>
</dbReference>
<dbReference type="GO" id="GO:0019605">
    <property type="term" value="P:butyrate metabolic process"/>
    <property type="evidence" value="ECO:0007669"/>
    <property type="project" value="UniProtKB-UniPathway"/>
</dbReference>
<dbReference type="PIRSF" id="PIRSF000105">
    <property type="entry name" value="HCDH"/>
    <property type="match status" value="1"/>
</dbReference>
<evidence type="ECO:0000256" key="2">
    <source>
        <dbReference type="ARBA" id="ARBA00005086"/>
    </source>
</evidence>
<evidence type="ECO:0000313" key="15">
    <source>
        <dbReference type="EMBL" id="TGD20386.1"/>
    </source>
</evidence>
<organism evidence="15 16">
    <name type="scientific">Levilactobacillus suantsaiihabitans</name>
    <dbReference type="NCBI Taxonomy" id="2487722"/>
    <lineage>
        <taxon>Bacteria</taxon>
        <taxon>Bacillati</taxon>
        <taxon>Bacillota</taxon>
        <taxon>Bacilli</taxon>
        <taxon>Lactobacillales</taxon>
        <taxon>Lactobacillaceae</taxon>
        <taxon>Levilactobacillus</taxon>
    </lineage>
</organism>
<feature type="binding site" evidence="12">
    <location>
        <position position="100"/>
    </location>
    <ligand>
        <name>NAD(+)</name>
        <dbReference type="ChEBI" id="CHEBI:57540"/>
    </ligand>
</feature>
<dbReference type="InterPro" id="IPR006108">
    <property type="entry name" value="3HC_DH_C"/>
</dbReference>
<dbReference type="GO" id="GO:0050104">
    <property type="term" value="F:L-gulonate 3-dehydrogenase activity"/>
    <property type="evidence" value="ECO:0007669"/>
    <property type="project" value="UniProtKB-EC"/>
</dbReference>
<dbReference type="Proteomes" id="UP000297348">
    <property type="component" value="Unassembled WGS sequence"/>
</dbReference>
<evidence type="ECO:0000256" key="10">
    <source>
        <dbReference type="ARBA" id="ARBA00042709"/>
    </source>
</evidence>
<feature type="site" description="Important for catalytic activity" evidence="11">
    <location>
        <position position="143"/>
    </location>
</feature>
<comment type="pathway">
    <text evidence="2">Lipid metabolism; butanoate metabolism.</text>
</comment>
<evidence type="ECO:0000256" key="1">
    <source>
        <dbReference type="ARBA" id="ARBA00004496"/>
    </source>
</evidence>
<evidence type="ECO:0000259" key="14">
    <source>
        <dbReference type="Pfam" id="PF02737"/>
    </source>
</evidence>
<feature type="binding site" evidence="12">
    <location>
        <position position="122"/>
    </location>
    <ligand>
        <name>NAD(+)</name>
        <dbReference type="ChEBI" id="CHEBI:57540"/>
    </ligand>
</feature>
<comment type="subcellular location">
    <subcellularLocation>
        <location evidence="1">Cytoplasm</location>
    </subcellularLocation>
</comment>
<feature type="binding site" evidence="12">
    <location>
        <position position="95"/>
    </location>
    <ligand>
        <name>NAD(+)</name>
        <dbReference type="ChEBI" id="CHEBI:57540"/>
    </ligand>
</feature>
<reference evidence="15 16" key="1">
    <citation type="submission" date="2018-10" db="EMBL/GenBank/DDBJ databases">
        <title>Lactobacillus sp. R7 and Lactobacillus sp. R19 isolated from fermented mustard green product of Taiwan.</title>
        <authorList>
            <person name="Lin S.-T."/>
        </authorList>
    </citation>
    <scope>NUCLEOTIDE SEQUENCE [LARGE SCALE GENOMIC DNA]</scope>
    <source>
        <strain evidence="15 16">BCRC 81129</strain>
    </source>
</reference>
<dbReference type="GO" id="GO:0070403">
    <property type="term" value="F:NAD+ binding"/>
    <property type="evidence" value="ECO:0007669"/>
    <property type="project" value="InterPro"/>
</dbReference>
<feature type="binding site" evidence="12">
    <location>
        <position position="36"/>
    </location>
    <ligand>
        <name>NAD(+)</name>
        <dbReference type="ChEBI" id="CHEBI:57540"/>
    </ligand>
</feature>
<feature type="binding site" evidence="12">
    <location>
        <position position="280"/>
    </location>
    <ligand>
        <name>NAD(+)</name>
        <dbReference type="ChEBI" id="CHEBI:57540"/>
    </ligand>
</feature>
<keyword evidence="16" id="KW-1185">Reference proteome</keyword>
<dbReference type="RefSeq" id="WP_135366955.1">
    <property type="nucleotide sequence ID" value="NZ_RKLX01000001.1"/>
</dbReference>
<dbReference type="OrthoDB" id="9771883at2"/>
<dbReference type="InterPro" id="IPR008927">
    <property type="entry name" value="6-PGluconate_DH-like_C_sf"/>
</dbReference>
<keyword evidence="5" id="KW-0963">Cytoplasm</keyword>
<dbReference type="EMBL" id="RKLX01000001">
    <property type="protein sequence ID" value="TGD20386.1"/>
    <property type="molecule type" value="Genomic_DNA"/>
</dbReference>
<evidence type="ECO:0000256" key="12">
    <source>
        <dbReference type="PIRSR" id="PIRSR000105-2"/>
    </source>
</evidence>
<evidence type="ECO:0000256" key="3">
    <source>
        <dbReference type="ARBA" id="ARBA00009463"/>
    </source>
</evidence>
<comment type="similarity">
    <text evidence="3">Belongs to the 3-hydroxyacyl-CoA dehydrogenase family.</text>
</comment>
<evidence type="ECO:0000256" key="8">
    <source>
        <dbReference type="ARBA" id="ARBA00023027"/>
    </source>
</evidence>
<dbReference type="GO" id="GO:0005737">
    <property type="term" value="C:cytoplasm"/>
    <property type="evidence" value="ECO:0007669"/>
    <property type="project" value="UniProtKB-SubCell"/>
</dbReference>
<evidence type="ECO:0000259" key="13">
    <source>
        <dbReference type="Pfam" id="PF00725"/>
    </source>
</evidence>
<accession>A0A4Z0JCC6</accession>
<comment type="caution">
    <text evidence="15">The sequence shown here is derived from an EMBL/GenBank/DDBJ whole genome shotgun (WGS) entry which is preliminary data.</text>
</comment>
<dbReference type="Pfam" id="PF02737">
    <property type="entry name" value="3HCDH_N"/>
    <property type="match status" value="1"/>
</dbReference>
<name>A0A4Z0JCC6_9LACO</name>
<evidence type="ECO:0000313" key="16">
    <source>
        <dbReference type="Proteomes" id="UP000297348"/>
    </source>
</evidence>
<keyword evidence="8 12" id="KW-0520">NAD</keyword>
<evidence type="ECO:0000256" key="6">
    <source>
        <dbReference type="ARBA" id="ARBA00022553"/>
    </source>
</evidence>
<sequence>MNLNTIKTITNLGAGTMGHATALQFALKGYPVRLLDTSDAALQQGMTAIKHDLATFREAGLLHEADAAILERITPTTDYAAALVDSDFVIESIIEDLDVKKQVWQRVESLVSDETILATNTSGLSPTAIQSVLLKPDRFVVAHFWNPAQLMPLVEVVPGKQTAPATVTLTVALMNHIGKHAVGLKQESLGFVGNRIQLAVLREALHIVDEGIATPAAVDDIIKYSLGRRWSLVGPIASADLGGLDVFDNISKYLYADLGATQGEDPALAKKVADHELGLKTGRGFYDWNGDDGAKIVAQRDRDLLNLLKQDQQ</sequence>
<dbReference type="AlphaFoldDB" id="A0A4Z0JCC6"/>
<dbReference type="PANTHER" id="PTHR48075:SF1">
    <property type="entry name" value="LAMBDA-CRYSTALLIN HOMOLOG"/>
    <property type="match status" value="1"/>
</dbReference>
<dbReference type="EC" id="1.1.1.45" evidence="9"/>
<evidence type="ECO:0000256" key="4">
    <source>
        <dbReference type="ARBA" id="ARBA00011738"/>
    </source>
</evidence>
<dbReference type="InterPro" id="IPR022694">
    <property type="entry name" value="3-OHacyl-CoA_DH"/>
</dbReference>
<dbReference type="Gene3D" id="1.10.1040.10">
    <property type="entry name" value="N-(1-d-carboxylethyl)-l-norvaline Dehydrogenase, domain 2"/>
    <property type="match status" value="1"/>
</dbReference>
<dbReference type="PANTHER" id="PTHR48075">
    <property type="entry name" value="3-HYDROXYACYL-COA DEHYDROGENASE FAMILY PROTEIN"/>
    <property type="match status" value="1"/>
</dbReference>
<dbReference type="InterPro" id="IPR006180">
    <property type="entry name" value="3-OHacyl-CoA_DH_CS"/>
</dbReference>
<gene>
    <name evidence="15" type="ORF">EGT51_01140</name>
</gene>
<evidence type="ECO:0000256" key="9">
    <source>
        <dbReference type="ARBA" id="ARBA00038962"/>
    </source>
</evidence>
<dbReference type="UniPathway" id="UPA00863"/>
<dbReference type="InterPro" id="IPR006176">
    <property type="entry name" value="3-OHacyl-CoA_DH_NAD-bd"/>
</dbReference>
<feature type="binding site" evidence="12">
    <location>
        <begin position="13"/>
        <end position="18"/>
    </location>
    <ligand>
        <name>NAD(+)</name>
        <dbReference type="ChEBI" id="CHEBI:57540"/>
    </ligand>
</feature>
<feature type="binding site" evidence="12">
    <location>
        <position position="146"/>
    </location>
    <ligand>
        <name>NAD(+)</name>
        <dbReference type="ChEBI" id="CHEBI:57540"/>
    </ligand>
</feature>
<evidence type="ECO:0000256" key="5">
    <source>
        <dbReference type="ARBA" id="ARBA00022490"/>
    </source>
</evidence>
<dbReference type="Gene3D" id="3.40.50.720">
    <property type="entry name" value="NAD(P)-binding Rossmann-like Domain"/>
    <property type="match status" value="1"/>
</dbReference>
<comment type="subunit">
    <text evidence="4">Homodimer.</text>
</comment>